<reference evidence="13 14" key="1">
    <citation type="submission" date="2020-08" db="EMBL/GenBank/DDBJ databases">
        <title>Genomic Encyclopedia of Type Strains, Phase IV (KMG-IV): sequencing the most valuable type-strain genomes for metagenomic binning, comparative biology and taxonomic classification.</title>
        <authorList>
            <person name="Goeker M."/>
        </authorList>
    </citation>
    <scope>NUCLEOTIDE SEQUENCE [LARGE SCALE GENOMIC DNA]</scope>
    <source>
        <strain evidence="13 14">DSM 22368</strain>
    </source>
</reference>
<sequence length="906" mass="99103">MSPKLRRAIQAINRASSRCGYLAAAVALGGLSTAPAFAQTNEAAELEEVVVTGIRRSLQDSMDIKRFSSAVVDAVSAEDVGKFPDKNVAESLARIPGVTISRTFGEGQGVTIRGLGAGRNLTLVNGQAVGTSQWFILADATRNFNYELLASEMLAGVEVYKSAQADIDEGGLGGTVNLKTRRPLDMEAGEGSISVEAQYGDLSEETDPSFSGLYSWKNEDETFGASIVVSRQERTVRREATEMFVPAYFTQFDRDWNAATNPDTPFNPPAGASEQGLLPWGIGSALFTQERERTGVDLNLQWKPSDNLSLGLHYLNSELKADNVNSNFIGIPFRGIFAANNPSEGVVQNGIVTELHVDGGDPAAWANHIAYDTIYRPGSKMDTEVVDLDLEFSGDNFTIEGRLGTTSGEGTNNDFFTEFFASSQDPRANFDFYNPGGQAPRLDYSRSPWLASPTTEMSLTGVFDQQNIAEDSEDYAQIDVSFDVAFGAVNEIKVGGKIRDRSFEQTRYRDEMQNAVVGTESLGYAGDLSNGTITVAHDETSMGSLTVFNPDLNGMRTAFFNLPVCDSSGELCRTGRTITNESSYGIDEDITALYAMAKFEGENLRGNVGVRYVKTDTDSRGWDFNNNRPITESGSYDNVLPSVNIVYDLSENVVMRFAAGKSIARPAPFALSYAVNLTPETSSGTAGNPNLKPEESNQYELGIEWYLGNASMLSATYFKKDIQNFVYSLTKRAVINGQEINRLSTFDNGGQAEIEGVELTAQYAFDNGFGFSASYTYSDVGDGVVQDVEDGALVSRNIPFPDASKDVLSGTVYYEQEAFSARLNYSYRSEFFKAIQESGKLFGDEQSQWDAQLNYFVTDNFTLRAEFLNITDETIDDFYSSAGGHNVKATQLYNGRRFILGANYKF</sequence>
<evidence type="ECO:0000256" key="9">
    <source>
        <dbReference type="RuleBase" id="RU003357"/>
    </source>
</evidence>
<comment type="subcellular location">
    <subcellularLocation>
        <location evidence="1 8">Cell outer membrane</location>
        <topology evidence="1 8">Multi-pass membrane protein</topology>
    </subcellularLocation>
</comment>
<comment type="similarity">
    <text evidence="8 9">Belongs to the TonB-dependent receptor family.</text>
</comment>
<dbReference type="Proteomes" id="UP000528457">
    <property type="component" value="Unassembled WGS sequence"/>
</dbReference>
<dbReference type="GO" id="GO:0009279">
    <property type="term" value="C:cell outer membrane"/>
    <property type="evidence" value="ECO:0007669"/>
    <property type="project" value="UniProtKB-SubCell"/>
</dbReference>
<name>A0A7X0JPW9_9GAMM</name>
<evidence type="ECO:0000313" key="13">
    <source>
        <dbReference type="EMBL" id="MBB6520027.1"/>
    </source>
</evidence>
<dbReference type="CDD" id="cd01347">
    <property type="entry name" value="ligand_gated_channel"/>
    <property type="match status" value="1"/>
</dbReference>
<dbReference type="PROSITE" id="PS52016">
    <property type="entry name" value="TONB_DEPENDENT_REC_3"/>
    <property type="match status" value="1"/>
</dbReference>
<keyword evidence="6 8" id="KW-0472">Membrane</keyword>
<evidence type="ECO:0000256" key="4">
    <source>
        <dbReference type="ARBA" id="ARBA00022692"/>
    </source>
</evidence>
<proteinExistence type="inferred from homology"/>
<dbReference type="InterPro" id="IPR012910">
    <property type="entry name" value="Plug_dom"/>
</dbReference>
<keyword evidence="4 8" id="KW-0812">Transmembrane</keyword>
<organism evidence="13 14">
    <name type="scientific">Pseudoteredinibacter isoporae</name>
    <dbReference type="NCBI Taxonomy" id="570281"/>
    <lineage>
        <taxon>Bacteria</taxon>
        <taxon>Pseudomonadati</taxon>
        <taxon>Pseudomonadota</taxon>
        <taxon>Gammaproteobacteria</taxon>
        <taxon>Cellvibrionales</taxon>
        <taxon>Cellvibrionaceae</taxon>
        <taxon>Pseudoteredinibacter</taxon>
    </lineage>
</organism>
<evidence type="ECO:0000259" key="12">
    <source>
        <dbReference type="Pfam" id="PF07715"/>
    </source>
</evidence>
<dbReference type="Pfam" id="PF07715">
    <property type="entry name" value="Plug"/>
    <property type="match status" value="1"/>
</dbReference>
<evidence type="ECO:0000256" key="10">
    <source>
        <dbReference type="SAM" id="SignalP"/>
    </source>
</evidence>
<dbReference type="InterPro" id="IPR037066">
    <property type="entry name" value="Plug_dom_sf"/>
</dbReference>
<keyword evidence="2 8" id="KW-0813">Transport</keyword>
<protein>
    <submittedName>
        <fullName evidence="13">Iron complex outermembrane receptor protein</fullName>
    </submittedName>
</protein>
<dbReference type="Pfam" id="PF00593">
    <property type="entry name" value="TonB_dep_Rec_b-barrel"/>
    <property type="match status" value="1"/>
</dbReference>
<feature type="signal peptide" evidence="10">
    <location>
        <begin position="1"/>
        <end position="38"/>
    </location>
</feature>
<dbReference type="InterPro" id="IPR039426">
    <property type="entry name" value="TonB-dep_rcpt-like"/>
</dbReference>
<dbReference type="Gene3D" id="2.40.170.20">
    <property type="entry name" value="TonB-dependent receptor, beta-barrel domain"/>
    <property type="match status" value="1"/>
</dbReference>
<keyword evidence="14" id="KW-1185">Reference proteome</keyword>
<dbReference type="EMBL" id="JACHHT010000001">
    <property type="protein sequence ID" value="MBB6520027.1"/>
    <property type="molecule type" value="Genomic_DNA"/>
</dbReference>
<evidence type="ECO:0000313" key="14">
    <source>
        <dbReference type="Proteomes" id="UP000528457"/>
    </source>
</evidence>
<evidence type="ECO:0000256" key="2">
    <source>
        <dbReference type="ARBA" id="ARBA00022448"/>
    </source>
</evidence>
<evidence type="ECO:0000259" key="11">
    <source>
        <dbReference type="Pfam" id="PF00593"/>
    </source>
</evidence>
<evidence type="ECO:0000256" key="7">
    <source>
        <dbReference type="ARBA" id="ARBA00023237"/>
    </source>
</evidence>
<dbReference type="InterPro" id="IPR010104">
    <property type="entry name" value="TonB_rcpt_bac"/>
</dbReference>
<comment type="caution">
    <text evidence="13">The sequence shown here is derived from an EMBL/GenBank/DDBJ whole genome shotgun (WGS) entry which is preliminary data.</text>
</comment>
<keyword evidence="7 8" id="KW-0998">Cell outer membrane</keyword>
<dbReference type="NCBIfam" id="TIGR01782">
    <property type="entry name" value="TonB-Xanth-Caul"/>
    <property type="match status" value="1"/>
</dbReference>
<feature type="domain" description="TonB-dependent receptor-like beta-barrel" evidence="11">
    <location>
        <begin position="408"/>
        <end position="870"/>
    </location>
</feature>
<dbReference type="RefSeq" id="WP_166852474.1">
    <property type="nucleotide sequence ID" value="NZ_JAAONY010000001.1"/>
</dbReference>
<dbReference type="PANTHER" id="PTHR40980:SF3">
    <property type="entry name" value="TONB-DEPENDENT RECEPTOR-LIKE BETA-BARREL DOMAIN-CONTAINING PROTEIN"/>
    <property type="match status" value="1"/>
</dbReference>
<evidence type="ECO:0000256" key="3">
    <source>
        <dbReference type="ARBA" id="ARBA00022452"/>
    </source>
</evidence>
<feature type="chain" id="PRO_5030787054" evidence="10">
    <location>
        <begin position="39"/>
        <end position="906"/>
    </location>
</feature>
<dbReference type="InterPro" id="IPR000531">
    <property type="entry name" value="Beta-barrel_TonB"/>
</dbReference>
<dbReference type="AlphaFoldDB" id="A0A7X0JPW9"/>
<keyword evidence="10" id="KW-0732">Signal</keyword>
<dbReference type="SUPFAM" id="SSF56935">
    <property type="entry name" value="Porins"/>
    <property type="match status" value="1"/>
</dbReference>
<dbReference type="Gene3D" id="2.170.130.10">
    <property type="entry name" value="TonB-dependent receptor, plug domain"/>
    <property type="match status" value="1"/>
</dbReference>
<accession>A0A7X0JPW9</accession>
<feature type="domain" description="TonB-dependent receptor plug" evidence="12">
    <location>
        <begin position="68"/>
        <end position="175"/>
    </location>
</feature>
<dbReference type="PANTHER" id="PTHR40980">
    <property type="entry name" value="PLUG DOMAIN-CONTAINING PROTEIN"/>
    <property type="match status" value="1"/>
</dbReference>
<keyword evidence="3 8" id="KW-1134">Transmembrane beta strand</keyword>
<keyword evidence="5 9" id="KW-0798">TonB box</keyword>
<evidence type="ECO:0000256" key="5">
    <source>
        <dbReference type="ARBA" id="ARBA00023077"/>
    </source>
</evidence>
<dbReference type="InParanoid" id="A0A7X0JPW9"/>
<evidence type="ECO:0000256" key="6">
    <source>
        <dbReference type="ARBA" id="ARBA00023136"/>
    </source>
</evidence>
<evidence type="ECO:0000256" key="1">
    <source>
        <dbReference type="ARBA" id="ARBA00004571"/>
    </source>
</evidence>
<gene>
    <name evidence="13" type="ORF">HNR48_000305</name>
</gene>
<dbReference type="InterPro" id="IPR036942">
    <property type="entry name" value="Beta-barrel_TonB_sf"/>
</dbReference>
<keyword evidence="13" id="KW-0675">Receptor</keyword>
<evidence type="ECO:0000256" key="8">
    <source>
        <dbReference type="PROSITE-ProRule" id="PRU01360"/>
    </source>
</evidence>